<dbReference type="AlphaFoldDB" id="A0AAV2ZHJ5"/>
<gene>
    <name evidence="1" type="ORF">N0F65_002116</name>
</gene>
<dbReference type="GO" id="GO:0003676">
    <property type="term" value="F:nucleic acid binding"/>
    <property type="evidence" value="ECO:0007669"/>
    <property type="project" value="InterPro"/>
</dbReference>
<organism evidence="1 2">
    <name type="scientific">Lagenidium giganteum</name>
    <dbReference type="NCBI Taxonomy" id="4803"/>
    <lineage>
        <taxon>Eukaryota</taxon>
        <taxon>Sar</taxon>
        <taxon>Stramenopiles</taxon>
        <taxon>Oomycota</taxon>
        <taxon>Peronosporomycetes</taxon>
        <taxon>Pythiales</taxon>
        <taxon>Pythiaceae</taxon>
    </lineage>
</organism>
<name>A0AAV2ZHJ5_9STRA</name>
<reference evidence="1" key="1">
    <citation type="submission" date="2022-11" db="EMBL/GenBank/DDBJ databases">
        <authorList>
            <person name="Morgan W.R."/>
            <person name="Tartar A."/>
        </authorList>
    </citation>
    <scope>NUCLEOTIDE SEQUENCE</scope>
    <source>
        <strain evidence="1">ARSEF 373</strain>
    </source>
</reference>
<evidence type="ECO:0000313" key="1">
    <source>
        <dbReference type="EMBL" id="DBA04354.1"/>
    </source>
</evidence>
<dbReference type="SUPFAM" id="SSF53098">
    <property type="entry name" value="Ribonuclease H-like"/>
    <property type="match status" value="1"/>
</dbReference>
<dbReference type="InterPro" id="IPR012337">
    <property type="entry name" value="RNaseH-like_sf"/>
</dbReference>
<evidence type="ECO:0008006" key="3">
    <source>
        <dbReference type="Google" id="ProtNLM"/>
    </source>
</evidence>
<sequence>MDAAVRAFTRQWSTCTQKKTTNLRQYGKIPYKTKETRPWFEVAVDCIGPFGAHGFRAITIIDTCTRLLEMAPLTAATSLECARAVDQLWFSRYPRPAQCVFDQGSEFKKEFFELLDSHLVIGDKMRTSQIDTAEEWQEFCSNVVFATRASYHTTMQARCRLADKYSSTLTTSPTGPPRIDATFGASNWIMRARTPTVSTTTTRPATKFESTLPMTSHEERCSPHPSAPLKSSLYATMERSSSTAAALPRP</sequence>
<keyword evidence="2" id="KW-1185">Reference proteome</keyword>
<dbReference type="Proteomes" id="UP001146120">
    <property type="component" value="Unassembled WGS sequence"/>
</dbReference>
<dbReference type="EMBL" id="DAKRPA010000009">
    <property type="protein sequence ID" value="DBA04354.1"/>
    <property type="molecule type" value="Genomic_DNA"/>
</dbReference>
<dbReference type="Gene3D" id="3.30.420.10">
    <property type="entry name" value="Ribonuclease H-like superfamily/Ribonuclease H"/>
    <property type="match status" value="1"/>
</dbReference>
<comment type="caution">
    <text evidence="1">The sequence shown here is derived from an EMBL/GenBank/DDBJ whole genome shotgun (WGS) entry which is preliminary data.</text>
</comment>
<reference evidence="1" key="2">
    <citation type="journal article" date="2023" name="Microbiol Resour">
        <title>Decontamination and Annotation of the Draft Genome Sequence of the Oomycete Lagenidium giganteum ARSEF 373.</title>
        <authorList>
            <person name="Morgan W.R."/>
            <person name="Tartar A."/>
        </authorList>
    </citation>
    <scope>NUCLEOTIDE SEQUENCE</scope>
    <source>
        <strain evidence="1">ARSEF 373</strain>
    </source>
</reference>
<accession>A0AAV2ZHJ5</accession>
<evidence type="ECO:0000313" key="2">
    <source>
        <dbReference type="Proteomes" id="UP001146120"/>
    </source>
</evidence>
<proteinExistence type="predicted"/>
<dbReference type="InterPro" id="IPR036397">
    <property type="entry name" value="RNaseH_sf"/>
</dbReference>
<protein>
    <recommendedName>
        <fullName evidence="3">Integrase catalytic domain-containing protein</fullName>
    </recommendedName>
</protein>